<name>A0ABT8RCF8_9BACT</name>
<evidence type="ECO:0000313" key="4">
    <source>
        <dbReference type="Proteomes" id="UP001168528"/>
    </source>
</evidence>
<sequence length="434" mass="49464">MTWTEEQILALSPDASSTKSGKDLAKPTKWVTAGVSGRALWGECQGSGSLPYRTQIDLRDTAFKCTCPSRKFPCKHGLGLFLLYVHQPVVFKQVEEADWVKEWIDKRGDKLQKKVETKTEDIPDTKAQAKRIEARKAKVEAGVEEIELWIKDLIRNGLITAPDKSPKFWQTAASRMVDAQAPGLANMIRSLGELNYFSDNWQSLALQQLTKLYLAVQGFKRIDTLPEALQADIRSMIGWTQKAEELKTADGLHDHWLVLGRQTEQEGDITVQRNWLYGVKNQQFALILNFAYRTQTVDLSLVPGTAMEAELVFYPGSIPLRALLKERIRTVEFPETAGFADWQAVSQVYATQCTLSPWIHQWPVIVENITVFPQEKQWLLKDSGNRVAMLDKKFDKLWKLLAYSGGHPLTMSFVREDDCFLPLGLWFKQRYLVL</sequence>
<keyword evidence="1" id="KW-0862">Zinc</keyword>
<keyword evidence="4" id="KW-1185">Reference proteome</keyword>
<dbReference type="RefSeq" id="WP_302039805.1">
    <property type="nucleotide sequence ID" value="NZ_JAUKPO010000015.1"/>
</dbReference>
<gene>
    <name evidence="3" type="ORF">Q0590_22185</name>
</gene>
<keyword evidence="1" id="KW-0479">Metal-binding</keyword>
<dbReference type="PROSITE" id="PS50966">
    <property type="entry name" value="ZF_SWIM"/>
    <property type="match status" value="1"/>
</dbReference>
<protein>
    <submittedName>
        <fullName evidence="3">SWIM zinc finger family protein</fullName>
    </submittedName>
</protein>
<dbReference type="Proteomes" id="UP001168528">
    <property type="component" value="Unassembled WGS sequence"/>
</dbReference>
<dbReference type="Pfam" id="PF04434">
    <property type="entry name" value="SWIM"/>
    <property type="match status" value="1"/>
</dbReference>
<evidence type="ECO:0000313" key="3">
    <source>
        <dbReference type="EMBL" id="MDO1449004.1"/>
    </source>
</evidence>
<feature type="domain" description="SWIM-type" evidence="2">
    <location>
        <begin position="52"/>
        <end position="85"/>
    </location>
</feature>
<evidence type="ECO:0000259" key="2">
    <source>
        <dbReference type="PROSITE" id="PS50966"/>
    </source>
</evidence>
<keyword evidence="1" id="KW-0863">Zinc-finger</keyword>
<dbReference type="EMBL" id="JAUKPO010000015">
    <property type="protein sequence ID" value="MDO1449004.1"/>
    <property type="molecule type" value="Genomic_DNA"/>
</dbReference>
<comment type="caution">
    <text evidence="3">The sequence shown here is derived from an EMBL/GenBank/DDBJ whole genome shotgun (WGS) entry which is preliminary data.</text>
</comment>
<dbReference type="InterPro" id="IPR007527">
    <property type="entry name" value="Znf_SWIM"/>
</dbReference>
<accession>A0ABT8RCF8</accession>
<evidence type="ECO:0000256" key="1">
    <source>
        <dbReference type="PROSITE-ProRule" id="PRU00325"/>
    </source>
</evidence>
<reference evidence="3" key="1">
    <citation type="submission" date="2023-07" db="EMBL/GenBank/DDBJ databases">
        <title>The genome sequence of Rhodocytophaga aerolata KACC 12507.</title>
        <authorList>
            <person name="Zhang X."/>
        </authorList>
    </citation>
    <scope>NUCLEOTIDE SEQUENCE</scope>
    <source>
        <strain evidence="3">KACC 12507</strain>
    </source>
</reference>
<proteinExistence type="predicted"/>
<organism evidence="3 4">
    <name type="scientific">Rhodocytophaga aerolata</name>
    <dbReference type="NCBI Taxonomy" id="455078"/>
    <lineage>
        <taxon>Bacteria</taxon>
        <taxon>Pseudomonadati</taxon>
        <taxon>Bacteroidota</taxon>
        <taxon>Cytophagia</taxon>
        <taxon>Cytophagales</taxon>
        <taxon>Rhodocytophagaceae</taxon>
        <taxon>Rhodocytophaga</taxon>
    </lineage>
</organism>